<evidence type="ECO:0000256" key="1">
    <source>
        <dbReference type="ARBA" id="ARBA00006484"/>
    </source>
</evidence>
<evidence type="ECO:0000256" key="2">
    <source>
        <dbReference type="ARBA" id="ARBA00022857"/>
    </source>
</evidence>
<dbReference type="PRINTS" id="PR00081">
    <property type="entry name" value="GDHRDH"/>
</dbReference>
<dbReference type="GO" id="GO:0016614">
    <property type="term" value="F:oxidoreductase activity, acting on CH-OH group of donors"/>
    <property type="evidence" value="ECO:0007669"/>
    <property type="project" value="UniProtKB-ARBA"/>
</dbReference>
<evidence type="ECO:0000256" key="4">
    <source>
        <dbReference type="SAM" id="MobiDB-lite"/>
    </source>
</evidence>
<dbReference type="Gene3D" id="3.40.50.720">
    <property type="entry name" value="NAD(P)-binding Rossmann-like Domain"/>
    <property type="match status" value="1"/>
</dbReference>
<dbReference type="Proteomes" id="UP000008370">
    <property type="component" value="Unassembled WGS sequence"/>
</dbReference>
<gene>
    <name evidence="5" type="ORF">PHACADRAFT_91143</name>
</gene>
<dbReference type="InterPro" id="IPR036291">
    <property type="entry name" value="NAD(P)-bd_dom_sf"/>
</dbReference>
<dbReference type="InterPro" id="IPR002347">
    <property type="entry name" value="SDR_fam"/>
</dbReference>
<accession>K5X4F4</accession>
<sequence>MSAPHEGPTLKQHLPKQQQELPGLQKDMAPEPFDTSLETAGGPKQYIGIGKLRGKKALITGGDSGIGRAVAILFAREGADVTIVHLPQEQKDADDTVEHIRKEGREGLSIAFDLENFKNANEVIDTHIQKFGKLDILVNNASKQTMEKDFANINLDIVESTFRSNILQMFAITKFALPHMGKGASIINTTSVTTFKGSPAMVDYTATKGAIVGFTRALAKQLIPKGIRVNAVAPGPVHTPLQPSSRPPEQMEGWGEQSQLGRPGQPSEIAPTYVFLASAEAELYFGQILHPYPLGD</sequence>
<comment type="similarity">
    <text evidence="1">Belongs to the short-chain dehydrogenases/reductases (SDR) family.</text>
</comment>
<evidence type="ECO:0000313" key="5">
    <source>
        <dbReference type="EMBL" id="EKM57712.1"/>
    </source>
</evidence>
<dbReference type="KEGG" id="pco:PHACADRAFT_91143"/>
<dbReference type="SUPFAM" id="SSF51735">
    <property type="entry name" value="NAD(P)-binding Rossmann-fold domains"/>
    <property type="match status" value="1"/>
</dbReference>
<dbReference type="PROSITE" id="PS00061">
    <property type="entry name" value="ADH_SHORT"/>
    <property type="match status" value="1"/>
</dbReference>
<dbReference type="AlphaFoldDB" id="K5X4F4"/>
<dbReference type="FunFam" id="3.40.50.720:FF:000084">
    <property type="entry name" value="Short-chain dehydrogenase reductase"/>
    <property type="match status" value="1"/>
</dbReference>
<dbReference type="Pfam" id="PF13561">
    <property type="entry name" value="adh_short_C2"/>
    <property type="match status" value="1"/>
</dbReference>
<dbReference type="EMBL" id="JH930470">
    <property type="protein sequence ID" value="EKM57712.1"/>
    <property type="molecule type" value="Genomic_DNA"/>
</dbReference>
<dbReference type="InParanoid" id="K5X4F4"/>
<dbReference type="InterPro" id="IPR020904">
    <property type="entry name" value="Sc_DH/Rdtase_CS"/>
</dbReference>
<dbReference type="OrthoDB" id="1393670at2759"/>
<dbReference type="PANTHER" id="PTHR48107">
    <property type="entry name" value="NADPH-DEPENDENT ALDEHYDE REDUCTASE-LIKE PROTEIN, CHLOROPLASTIC-RELATED"/>
    <property type="match status" value="1"/>
</dbReference>
<dbReference type="STRING" id="650164.K5X4F4"/>
<evidence type="ECO:0000313" key="6">
    <source>
        <dbReference type="Proteomes" id="UP000008370"/>
    </source>
</evidence>
<reference evidence="5 6" key="1">
    <citation type="journal article" date="2012" name="BMC Genomics">
        <title>Comparative genomics of the white-rot fungi, Phanerochaete carnosa and P. chrysosporium, to elucidate the genetic basis of the distinct wood types they colonize.</title>
        <authorList>
            <person name="Suzuki H."/>
            <person name="MacDonald J."/>
            <person name="Syed K."/>
            <person name="Salamov A."/>
            <person name="Hori C."/>
            <person name="Aerts A."/>
            <person name="Henrissat B."/>
            <person name="Wiebenga A."/>
            <person name="vanKuyk P.A."/>
            <person name="Barry K."/>
            <person name="Lindquist E."/>
            <person name="LaButti K."/>
            <person name="Lapidus A."/>
            <person name="Lucas S."/>
            <person name="Coutinho P."/>
            <person name="Gong Y."/>
            <person name="Samejima M."/>
            <person name="Mahadevan R."/>
            <person name="Abou-Zaid M."/>
            <person name="de Vries R.P."/>
            <person name="Igarashi K."/>
            <person name="Yadav J.S."/>
            <person name="Grigoriev I.V."/>
            <person name="Master E.R."/>
        </authorList>
    </citation>
    <scope>NUCLEOTIDE SEQUENCE [LARGE SCALE GENOMIC DNA]</scope>
    <source>
        <strain evidence="5 6">HHB-10118-sp</strain>
    </source>
</reference>
<name>K5X4F4_PHACS</name>
<dbReference type="PRINTS" id="PR00080">
    <property type="entry name" value="SDRFAMILY"/>
</dbReference>
<protein>
    <recommendedName>
        <fullName evidence="7">General stress protein 39</fullName>
    </recommendedName>
</protein>
<evidence type="ECO:0008006" key="7">
    <source>
        <dbReference type="Google" id="ProtNLM"/>
    </source>
</evidence>
<feature type="region of interest" description="Disordered" evidence="4">
    <location>
        <begin position="234"/>
        <end position="265"/>
    </location>
</feature>
<dbReference type="RefSeq" id="XP_007393058.1">
    <property type="nucleotide sequence ID" value="XM_007392996.1"/>
</dbReference>
<proteinExistence type="inferred from homology"/>
<dbReference type="HOGENOM" id="CLU_010194_4_3_1"/>
<dbReference type="GeneID" id="18920724"/>
<dbReference type="FunCoup" id="K5X4F4">
    <property type="interactions" value="2"/>
</dbReference>
<dbReference type="PANTHER" id="PTHR48107:SF16">
    <property type="entry name" value="NADPH-DEPENDENT ALDEHYDE REDUCTASE 1, CHLOROPLASTIC"/>
    <property type="match status" value="1"/>
</dbReference>
<evidence type="ECO:0000256" key="3">
    <source>
        <dbReference type="ARBA" id="ARBA00023002"/>
    </source>
</evidence>
<keyword evidence="6" id="KW-1185">Reference proteome</keyword>
<keyword evidence="2" id="KW-0521">NADP</keyword>
<organism evidence="5 6">
    <name type="scientific">Phanerochaete carnosa (strain HHB-10118-sp)</name>
    <name type="common">White-rot fungus</name>
    <name type="synonym">Peniophora carnosa</name>
    <dbReference type="NCBI Taxonomy" id="650164"/>
    <lineage>
        <taxon>Eukaryota</taxon>
        <taxon>Fungi</taxon>
        <taxon>Dikarya</taxon>
        <taxon>Basidiomycota</taxon>
        <taxon>Agaricomycotina</taxon>
        <taxon>Agaricomycetes</taxon>
        <taxon>Polyporales</taxon>
        <taxon>Phanerochaetaceae</taxon>
        <taxon>Phanerochaete</taxon>
    </lineage>
</organism>
<keyword evidence="3" id="KW-0560">Oxidoreductase</keyword>